<dbReference type="SUPFAM" id="SSF161098">
    <property type="entry name" value="MetI-like"/>
    <property type="match status" value="1"/>
</dbReference>
<evidence type="ECO:0000313" key="10">
    <source>
        <dbReference type="Proteomes" id="UP000377595"/>
    </source>
</evidence>
<evidence type="ECO:0000256" key="2">
    <source>
        <dbReference type="ARBA" id="ARBA00022448"/>
    </source>
</evidence>
<comment type="caution">
    <text evidence="9">The sequence shown here is derived from an EMBL/GenBank/DDBJ whole genome shotgun (WGS) entry which is preliminary data.</text>
</comment>
<keyword evidence="5 7" id="KW-1133">Transmembrane helix</keyword>
<feature type="transmembrane region" description="Helical" evidence="7">
    <location>
        <begin position="145"/>
        <end position="166"/>
    </location>
</feature>
<dbReference type="InterPro" id="IPR035906">
    <property type="entry name" value="MetI-like_sf"/>
</dbReference>
<feature type="domain" description="ABC transmembrane type-1" evidence="8">
    <location>
        <begin position="74"/>
        <end position="264"/>
    </location>
</feature>
<dbReference type="PANTHER" id="PTHR43744:SF12">
    <property type="entry name" value="ABC TRANSPORTER PERMEASE PROTEIN MG189-RELATED"/>
    <property type="match status" value="1"/>
</dbReference>
<evidence type="ECO:0000256" key="3">
    <source>
        <dbReference type="ARBA" id="ARBA00022475"/>
    </source>
</evidence>
<dbReference type="Pfam" id="PF00528">
    <property type="entry name" value="BPD_transp_1"/>
    <property type="match status" value="1"/>
</dbReference>
<name>A0A5M3XJ02_9ACTN</name>
<evidence type="ECO:0000313" key="9">
    <source>
        <dbReference type="EMBL" id="GES20742.1"/>
    </source>
</evidence>
<evidence type="ECO:0000256" key="7">
    <source>
        <dbReference type="RuleBase" id="RU363032"/>
    </source>
</evidence>
<evidence type="ECO:0000259" key="8">
    <source>
        <dbReference type="PROSITE" id="PS50928"/>
    </source>
</evidence>
<keyword evidence="4 7" id="KW-0812">Transmembrane</keyword>
<dbReference type="Proteomes" id="UP000377595">
    <property type="component" value="Unassembled WGS sequence"/>
</dbReference>
<dbReference type="OrthoDB" id="2063054at2"/>
<feature type="transmembrane region" description="Helical" evidence="7">
    <location>
        <begin position="78"/>
        <end position="99"/>
    </location>
</feature>
<feature type="transmembrane region" description="Helical" evidence="7">
    <location>
        <begin position="243"/>
        <end position="264"/>
    </location>
</feature>
<keyword evidence="10" id="KW-1185">Reference proteome</keyword>
<dbReference type="PROSITE" id="PS50928">
    <property type="entry name" value="ABC_TM1"/>
    <property type="match status" value="1"/>
</dbReference>
<evidence type="ECO:0000256" key="4">
    <source>
        <dbReference type="ARBA" id="ARBA00022692"/>
    </source>
</evidence>
<feature type="transmembrane region" description="Helical" evidence="7">
    <location>
        <begin position="111"/>
        <end position="133"/>
    </location>
</feature>
<comment type="similarity">
    <text evidence="7">Belongs to the binding-protein-dependent transport system permease family.</text>
</comment>
<evidence type="ECO:0000256" key="5">
    <source>
        <dbReference type="ARBA" id="ARBA00022989"/>
    </source>
</evidence>
<dbReference type="EMBL" id="BLAF01000018">
    <property type="protein sequence ID" value="GES20742.1"/>
    <property type="molecule type" value="Genomic_DNA"/>
</dbReference>
<protein>
    <submittedName>
        <fullName evidence="9">ABC transporter permease</fullName>
    </submittedName>
</protein>
<comment type="subcellular location">
    <subcellularLocation>
        <location evidence="1 7">Cell membrane</location>
        <topology evidence="1 7">Multi-pass membrane protein</topology>
    </subcellularLocation>
</comment>
<dbReference type="GO" id="GO:0005886">
    <property type="term" value="C:plasma membrane"/>
    <property type="evidence" value="ECO:0007669"/>
    <property type="project" value="UniProtKB-SubCell"/>
</dbReference>
<evidence type="ECO:0000256" key="1">
    <source>
        <dbReference type="ARBA" id="ARBA00004651"/>
    </source>
</evidence>
<proteinExistence type="inferred from homology"/>
<feature type="transmembrane region" description="Helical" evidence="7">
    <location>
        <begin position="12"/>
        <end position="37"/>
    </location>
</feature>
<dbReference type="AlphaFoldDB" id="A0A5M3XJ02"/>
<gene>
    <name evidence="9" type="ORF">Aple_036380</name>
</gene>
<dbReference type="InterPro" id="IPR000515">
    <property type="entry name" value="MetI-like"/>
</dbReference>
<dbReference type="RefSeq" id="WP_155345768.1">
    <property type="nucleotide sequence ID" value="NZ_BAAAHM010000002.1"/>
</dbReference>
<keyword evidence="3" id="KW-1003">Cell membrane</keyword>
<evidence type="ECO:0000256" key="6">
    <source>
        <dbReference type="ARBA" id="ARBA00023136"/>
    </source>
</evidence>
<accession>A0A5M3XJ02</accession>
<organism evidence="9 10">
    <name type="scientific">Acrocarpospora pleiomorpha</name>
    <dbReference type="NCBI Taxonomy" id="90975"/>
    <lineage>
        <taxon>Bacteria</taxon>
        <taxon>Bacillati</taxon>
        <taxon>Actinomycetota</taxon>
        <taxon>Actinomycetes</taxon>
        <taxon>Streptosporangiales</taxon>
        <taxon>Streptosporangiaceae</taxon>
        <taxon>Acrocarpospora</taxon>
    </lineage>
</organism>
<dbReference type="PANTHER" id="PTHR43744">
    <property type="entry name" value="ABC TRANSPORTER PERMEASE PROTEIN MG189-RELATED-RELATED"/>
    <property type="match status" value="1"/>
</dbReference>
<sequence length="279" mass="30499">MSNRPRIRPSVVVSVIVLTVGAFGMLAPFLFMIVTALKSAQHAYDLPPNWIPREFRWENFAAAVNGPLPLLRNMFNSFFIATLTTLGMLITAPMAGYAFAHLRFPGRNSLFVLLLASLMVPVQVTVIPLFLIMRNLHLIDTPWSLILPGITGALGVFMMRQFFLVIPKELFEAATVDGANAWTTYRLVALPLVRNGLSALGIVTFLASWNAYFAPSVFLNSQDSATLPLALVLMRGPFSTGQLNVMMAATTLAVIPALIAYLFAQRWIIAGLTSSAVKG</sequence>
<feature type="transmembrane region" description="Helical" evidence="7">
    <location>
        <begin position="187"/>
        <end position="209"/>
    </location>
</feature>
<dbReference type="Gene3D" id="1.10.3720.10">
    <property type="entry name" value="MetI-like"/>
    <property type="match status" value="1"/>
</dbReference>
<keyword evidence="6 7" id="KW-0472">Membrane</keyword>
<keyword evidence="2 7" id="KW-0813">Transport</keyword>
<reference evidence="9 10" key="1">
    <citation type="submission" date="2019-10" db="EMBL/GenBank/DDBJ databases">
        <title>Whole genome shotgun sequence of Acrocarpospora pleiomorpha NBRC 16267.</title>
        <authorList>
            <person name="Ichikawa N."/>
            <person name="Kimura A."/>
            <person name="Kitahashi Y."/>
            <person name="Komaki H."/>
            <person name="Oguchi A."/>
        </authorList>
    </citation>
    <scope>NUCLEOTIDE SEQUENCE [LARGE SCALE GENOMIC DNA]</scope>
    <source>
        <strain evidence="9 10">NBRC 16267</strain>
    </source>
</reference>
<dbReference type="GO" id="GO:0055085">
    <property type="term" value="P:transmembrane transport"/>
    <property type="evidence" value="ECO:0007669"/>
    <property type="project" value="InterPro"/>
</dbReference>
<dbReference type="CDD" id="cd06261">
    <property type="entry name" value="TM_PBP2"/>
    <property type="match status" value="1"/>
</dbReference>